<dbReference type="EMBL" id="KK785082">
    <property type="protein sequence ID" value="KDO50376.1"/>
    <property type="molecule type" value="Genomic_DNA"/>
</dbReference>
<accession>A0A067EHH1</accession>
<evidence type="ECO:0000313" key="3">
    <source>
        <dbReference type="Proteomes" id="UP000027120"/>
    </source>
</evidence>
<sequence length="67" mass="7727">MYVFLMVFILIIASIHNYVSRNLFCFFSTNCIHSDGKFLTGWSNSERSCLQSLQHVKSRQGHVPFGL</sequence>
<dbReference type="Proteomes" id="UP000027120">
    <property type="component" value="Unassembled WGS sequence"/>
</dbReference>
<gene>
    <name evidence="2" type="ORF">CISIN_1g038055mg</name>
</gene>
<organism evidence="2 3">
    <name type="scientific">Citrus sinensis</name>
    <name type="common">Sweet orange</name>
    <name type="synonym">Citrus aurantium var. sinensis</name>
    <dbReference type="NCBI Taxonomy" id="2711"/>
    <lineage>
        <taxon>Eukaryota</taxon>
        <taxon>Viridiplantae</taxon>
        <taxon>Streptophyta</taxon>
        <taxon>Embryophyta</taxon>
        <taxon>Tracheophyta</taxon>
        <taxon>Spermatophyta</taxon>
        <taxon>Magnoliopsida</taxon>
        <taxon>eudicotyledons</taxon>
        <taxon>Gunneridae</taxon>
        <taxon>Pentapetalae</taxon>
        <taxon>rosids</taxon>
        <taxon>malvids</taxon>
        <taxon>Sapindales</taxon>
        <taxon>Rutaceae</taxon>
        <taxon>Aurantioideae</taxon>
        <taxon>Citrus</taxon>
    </lineage>
</organism>
<reference evidence="2 3" key="1">
    <citation type="submission" date="2014-04" db="EMBL/GenBank/DDBJ databases">
        <authorList>
            <consortium name="International Citrus Genome Consortium"/>
            <person name="Gmitter F."/>
            <person name="Chen C."/>
            <person name="Farmerie W."/>
            <person name="Harkins T."/>
            <person name="Desany B."/>
            <person name="Mohiuddin M."/>
            <person name="Kodira C."/>
            <person name="Borodovsky M."/>
            <person name="Lomsadze A."/>
            <person name="Burns P."/>
            <person name="Jenkins J."/>
            <person name="Prochnik S."/>
            <person name="Shu S."/>
            <person name="Chapman J."/>
            <person name="Pitluck S."/>
            <person name="Schmutz J."/>
            <person name="Rokhsar D."/>
        </authorList>
    </citation>
    <scope>NUCLEOTIDE SEQUENCE</scope>
</reference>
<keyword evidence="3" id="KW-1185">Reference proteome</keyword>
<evidence type="ECO:0008006" key="4">
    <source>
        <dbReference type="Google" id="ProtNLM"/>
    </source>
</evidence>
<keyword evidence="1" id="KW-0732">Signal</keyword>
<name>A0A067EHH1_CITSI</name>
<dbReference type="AlphaFoldDB" id="A0A067EHH1"/>
<protein>
    <recommendedName>
        <fullName evidence="4">Secreted protein</fullName>
    </recommendedName>
</protein>
<proteinExistence type="predicted"/>
<evidence type="ECO:0000256" key="1">
    <source>
        <dbReference type="SAM" id="SignalP"/>
    </source>
</evidence>
<feature type="chain" id="PRO_5001639442" description="Secreted protein" evidence="1">
    <location>
        <begin position="22"/>
        <end position="67"/>
    </location>
</feature>
<evidence type="ECO:0000313" key="2">
    <source>
        <dbReference type="EMBL" id="KDO50376.1"/>
    </source>
</evidence>
<feature type="signal peptide" evidence="1">
    <location>
        <begin position="1"/>
        <end position="21"/>
    </location>
</feature>